<sequence length="455" mass="49289">MSVLQLVLCVVSLTVLLSWSAAGHVALRANLTHIDNAHGYTKHDLLRRMVARTRARVNKRWTPPRAHPSGGATLTASASRDEDKPNSEYLIHFGVGTPRPQHVALTLDTSSDLIWTQCGCSVCFDQPFPVLDSATSGTQRGVSCFDPICTRGGLPFSGCTLKDNLCFYAYSYPGNSVTTGKIYEDTFTFQALGASDEVTAVPNLRFGCGMYNKGKFESDESGIAGFGRGPMSLPSQLKASRFSHCFTTIGESKSSPVFLGTPANLEAQATGPFQSTLFVPSPDGPNISLYYLSLKGVTVGRTRLPFDASTFALRGDGSGGTIIDSGTGITTFPRAVFEELQDEFVRQVPLPVFDALVDDSEVLCFSTSSTTKAKTKAPAMPKLILHLEGADWDLPEQNYVLPFDQDFGTGMCVVISSSGDSDITIIGNYQQQNMHMEYDLESNKLGFVRARCDKL</sequence>
<dbReference type="EnsemblPlants" id="AVESA.00010b.r2.5CG0873510.1">
    <property type="protein sequence ID" value="AVESA.00010b.r2.5CG0873510.1.CDS.1"/>
    <property type="gene ID" value="AVESA.00010b.r2.5CG0873510"/>
</dbReference>
<dbReference type="Proteomes" id="UP001732700">
    <property type="component" value="Chromosome 5C"/>
</dbReference>
<protein>
    <submittedName>
        <fullName evidence="1">Uncharacterized protein</fullName>
    </submittedName>
</protein>
<name>A0ACD5XYW9_AVESA</name>
<accession>A0ACD5XYW9</accession>
<evidence type="ECO:0000313" key="2">
    <source>
        <dbReference type="Proteomes" id="UP001732700"/>
    </source>
</evidence>
<reference evidence="1" key="1">
    <citation type="submission" date="2021-05" db="EMBL/GenBank/DDBJ databases">
        <authorList>
            <person name="Scholz U."/>
            <person name="Mascher M."/>
            <person name="Fiebig A."/>
        </authorList>
    </citation>
    <scope>NUCLEOTIDE SEQUENCE [LARGE SCALE GENOMIC DNA]</scope>
</reference>
<organism evidence="1 2">
    <name type="scientific">Avena sativa</name>
    <name type="common">Oat</name>
    <dbReference type="NCBI Taxonomy" id="4498"/>
    <lineage>
        <taxon>Eukaryota</taxon>
        <taxon>Viridiplantae</taxon>
        <taxon>Streptophyta</taxon>
        <taxon>Embryophyta</taxon>
        <taxon>Tracheophyta</taxon>
        <taxon>Spermatophyta</taxon>
        <taxon>Magnoliopsida</taxon>
        <taxon>Liliopsida</taxon>
        <taxon>Poales</taxon>
        <taxon>Poaceae</taxon>
        <taxon>BOP clade</taxon>
        <taxon>Pooideae</taxon>
        <taxon>Poodae</taxon>
        <taxon>Poeae</taxon>
        <taxon>Poeae Chloroplast Group 1 (Aveneae type)</taxon>
        <taxon>Aveninae</taxon>
        <taxon>Avena</taxon>
    </lineage>
</organism>
<reference evidence="1" key="2">
    <citation type="submission" date="2025-09" db="UniProtKB">
        <authorList>
            <consortium name="EnsemblPlants"/>
        </authorList>
    </citation>
    <scope>IDENTIFICATION</scope>
</reference>
<evidence type="ECO:0000313" key="1">
    <source>
        <dbReference type="EnsemblPlants" id="AVESA.00010b.r2.5CG0873510.1.CDS.1"/>
    </source>
</evidence>
<proteinExistence type="predicted"/>
<keyword evidence="2" id="KW-1185">Reference proteome</keyword>